<dbReference type="STRING" id="157652.A0A371EIM6"/>
<dbReference type="Proteomes" id="UP000257109">
    <property type="component" value="Unassembled WGS sequence"/>
</dbReference>
<gene>
    <name evidence="1" type="primary">pol</name>
    <name evidence="1" type="ORF">CR513_55388</name>
</gene>
<dbReference type="InterPro" id="IPR043502">
    <property type="entry name" value="DNA/RNA_pol_sf"/>
</dbReference>
<dbReference type="PANTHER" id="PTHR24559:SF444">
    <property type="entry name" value="REVERSE TRANSCRIPTASE DOMAIN-CONTAINING PROTEIN"/>
    <property type="match status" value="1"/>
</dbReference>
<accession>A0A371EIM6</accession>
<evidence type="ECO:0000313" key="1">
    <source>
        <dbReference type="EMBL" id="RDX65908.1"/>
    </source>
</evidence>
<dbReference type="OrthoDB" id="1922084at2759"/>
<name>A0A371EIM6_MUCPR</name>
<evidence type="ECO:0000313" key="2">
    <source>
        <dbReference type="Proteomes" id="UP000257109"/>
    </source>
</evidence>
<reference evidence="1" key="1">
    <citation type="submission" date="2018-05" db="EMBL/GenBank/DDBJ databases">
        <title>Draft genome of Mucuna pruriens seed.</title>
        <authorList>
            <person name="Nnadi N.E."/>
            <person name="Vos R."/>
            <person name="Hasami M.H."/>
            <person name="Devisetty U.K."/>
            <person name="Aguiy J.C."/>
        </authorList>
    </citation>
    <scope>NUCLEOTIDE SEQUENCE [LARGE SCALE GENOMIC DNA]</scope>
    <source>
        <strain evidence="1">JCA_2017</strain>
    </source>
</reference>
<protein>
    <submittedName>
        <fullName evidence="1">Retrovirus-related Pol polyprotein from transposon opus</fullName>
    </submittedName>
</protein>
<keyword evidence="2" id="KW-1185">Reference proteome</keyword>
<dbReference type="EMBL" id="QJKJ01013681">
    <property type="protein sequence ID" value="RDX65908.1"/>
    <property type="molecule type" value="Genomic_DNA"/>
</dbReference>
<sequence length="252" mass="28909">MKNKSDHPKRCEERDSNWVNLVQVVPMKSGMTVTKNRHDEMLNQATCKDHFPLPFINQVTEKQAGKSYYCFLDGYFGYMQIHIAPEDQHKTTFTCPFSISAYLPIPECCLDYVMLQECIEVFMDDFTIYVESFDACLENISQVLTRCIQMNLVLNFKKFHFMVIEGIVLGHLVSSRGIDKSGSVRCIKYDSSGIEVNKAKVDIITSLPNRASMRDVCSFLGHVRFYKRFIKKLQQDRPASVQATTKRGGLSL</sequence>
<dbReference type="AlphaFoldDB" id="A0A371EIM6"/>
<organism evidence="1 2">
    <name type="scientific">Mucuna pruriens</name>
    <name type="common">Velvet bean</name>
    <name type="synonym">Dolichos pruriens</name>
    <dbReference type="NCBI Taxonomy" id="157652"/>
    <lineage>
        <taxon>Eukaryota</taxon>
        <taxon>Viridiplantae</taxon>
        <taxon>Streptophyta</taxon>
        <taxon>Embryophyta</taxon>
        <taxon>Tracheophyta</taxon>
        <taxon>Spermatophyta</taxon>
        <taxon>Magnoliopsida</taxon>
        <taxon>eudicotyledons</taxon>
        <taxon>Gunneridae</taxon>
        <taxon>Pentapetalae</taxon>
        <taxon>rosids</taxon>
        <taxon>fabids</taxon>
        <taxon>Fabales</taxon>
        <taxon>Fabaceae</taxon>
        <taxon>Papilionoideae</taxon>
        <taxon>50 kb inversion clade</taxon>
        <taxon>NPAAA clade</taxon>
        <taxon>indigoferoid/millettioid clade</taxon>
        <taxon>Phaseoleae</taxon>
        <taxon>Mucuna</taxon>
    </lineage>
</organism>
<comment type="caution">
    <text evidence="1">The sequence shown here is derived from an EMBL/GenBank/DDBJ whole genome shotgun (WGS) entry which is preliminary data.</text>
</comment>
<dbReference type="PANTHER" id="PTHR24559">
    <property type="entry name" value="TRANSPOSON TY3-I GAG-POL POLYPROTEIN"/>
    <property type="match status" value="1"/>
</dbReference>
<feature type="non-terminal residue" evidence="1">
    <location>
        <position position="1"/>
    </location>
</feature>
<dbReference type="InterPro" id="IPR053134">
    <property type="entry name" value="RNA-dir_DNA_polymerase"/>
</dbReference>
<dbReference type="CDD" id="cd01647">
    <property type="entry name" value="RT_LTR"/>
    <property type="match status" value="1"/>
</dbReference>
<proteinExistence type="predicted"/>
<dbReference type="InterPro" id="IPR043128">
    <property type="entry name" value="Rev_trsase/Diguanyl_cyclase"/>
</dbReference>
<dbReference type="SUPFAM" id="SSF56672">
    <property type="entry name" value="DNA/RNA polymerases"/>
    <property type="match status" value="1"/>
</dbReference>
<dbReference type="Gene3D" id="3.30.70.270">
    <property type="match status" value="2"/>
</dbReference>